<dbReference type="GO" id="GO:0015833">
    <property type="term" value="P:peptide transport"/>
    <property type="evidence" value="ECO:0007669"/>
    <property type="project" value="InterPro"/>
</dbReference>
<proteinExistence type="inferred from homology"/>
<dbReference type="STRING" id="1396821.SAMN05444515_10137"/>
<keyword evidence="7" id="KW-1185">Reference proteome</keyword>
<evidence type="ECO:0000259" key="5">
    <source>
        <dbReference type="PROSITE" id="PS50893"/>
    </source>
</evidence>
<dbReference type="Pfam" id="PF08352">
    <property type="entry name" value="oligo_HPY"/>
    <property type="match status" value="2"/>
</dbReference>
<name>A0A1H7EY50_9GAMM</name>
<dbReference type="NCBIfam" id="NF007739">
    <property type="entry name" value="PRK10419.1"/>
    <property type="match status" value="2"/>
</dbReference>
<dbReference type="CDD" id="cd03257">
    <property type="entry name" value="ABC_NikE_OppD_transporters"/>
    <property type="match status" value="2"/>
</dbReference>
<dbReference type="InterPro" id="IPR027417">
    <property type="entry name" value="P-loop_NTPase"/>
</dbReference>
<evidence type="ECO:0000256" key="4">
    <source>
        <dbReference type="ARBA" id="ARBA00022840"/>
    </source>
</evidence>
<dbReference type="Proteomes" id="UP000199256">
    <property type="component" value="Unassembled WGS sequence"/>
</dbReference>
<evidence type="ECO:0000313" key="6">
    <source>
        <dbReference type="EMBL" id="SEK18803.1"/>
    </source>
</evidence>
<keyword evidence="4 6" id="KW-0067">ATP-binding</keyword>
<dbReference type="Gene3D" id="3.40.50.300">
    <property type="entry name" value="P-loop containing nucleotide triphosphate hydrolases"/>
    <property type="match status" value="2"/>
</dbReference>
<dbReference type="GO" id="GO:0055085">
    <property type="term" value="P:transmembrane transport"/>
    <property type="evidence" value="ECO:0007669"/>
    <property type="project" value="UniProtKB-ARBA"/>
</dbReference>
<dbReference type="PROSITE" id="PS00211">
    <property type="entry name" value="ABC_TRANSPORTER_1"/>
    <property type="match status" value="2"/>
</dbReference>
<dbReference type="PANTHER" id="PTHR43776">
    <property type="entry name" value="TRANSPORT ATP-BINDING PROTEIN"/>
    <property type="match status" value="1"/>
</dbReference>
<dbReference type="InterPro" id="IPR050319">
    <property type="entry name" value="ABC_transp_ATP-bind"/>
</dbReference>
<dbReference type="SUPFAM" id="SSF52540">
    <property type="entry name" value="P-loop containing nucleoside triphosphate hydrolases"/>
    <property type="match status" value="2"/>
</dbReference>
<gene>
    <name evidence="6" type="ORF">SAMN05444515_10137</name>
</gene>
<dbReference type="NCBIfam" id="NF008453">
    <property type="entry name" value="PRK11308.1"/>
    <property type="match status" value="2"/>
</dbReference>
<feature type="domain" description="ABC transporter" evidence="5">
    <location>
        <begin position="292"/>
        <end position="543"/>
    </location>
</feature>
<dbReference type="PROSITE" id="PS50893">
    <property type="entry name" value="ABC_TRANSPORTER_2"/>
    <property type="match status" value="2"/>
</dbReference>
<evidence type="ECO:0000256" key="3">
    <source>
        <dbReference type="ARBA" id="ARBA00022741"/>
    </source>
</evidence>
<dbReference type="Pfam" id="PF00005">
    <property type="entry name" value="ABC_tran"/>
    <property type="match status" value="2"/>
</dbReference>
<dbReference type="AlphaFoldDB" id="A0A1H7EY50"/>
<dbReference type="InterPro" id="IPR017871">
    <property type="entry name" value="ABC_transporter-like_CS"/>
</dbReference>
<feature type="domain" description="ABC transporter" evidence="5">
    <location>
        <begin position="3"/>
        <end position="264"/>
    </location>
</feature>
<accession>A0A1H7EY50</accession>
<protein>
    <submittedName>
        <fullName evidence="6">Peptide/nickel transport system ATP-binding protein</fullName>
    </submittedName>
</protein>
<dbReference type="InterPro" id="IPR003593">
    <property type="entry name" value="AAA+_ATPase"/>
</dbReference>
<organism evidence="6 7">
    <name type="scientific">Ectothiorhodospira marina</name>
    <dbReference type="NCBI Taxonomy" id="1396821"/>
    <lineage>
        <taxon>Bacteria</taxon>
        <taxon>Pseudomonadati</taxon>
        <taxon>Pseudomonadota</taxon>
        <taxon>Gammaproteobacteria</taxon>
        <taxon>Chromatiales</taxon>
        <taxon>Ectothiorhodospiraceae</taxon>
        <taxon>Ectothiorhodospira</taxon>
    </lineage>
</organism>
<comment type="similarity">
    <text evidence="1">Belongs to the ABC transporter superfamily.</text>
</comment>
<dbReference type="EMBL" id="FOAA01000001">
    <property type="protein sequence ID" value="SEK18803.1"/>
    <property type="molecule type" value="Genomic_DNA"/>
</dbReference>
<keyword evidence="2" id="KW-0813">Transport</keyword>
<evidence type="ECO:0000256" key="1">
    <source>
        <dbReference type="ARBA" id="ARBA00005417"/>
    </source>
</evidence>
<dbReference type="SMART" id="SM00382">
    <property type="entry name" value="AAA"/>
    <property type="match status" value="2"/>
</dbReference>
<dbReference type="PANTHER" id="PTHR43776:SF7">
    <property type="entry name" value="D,D-DIPEPTIDE TRANSPORT ATP-BINDING PROTEIN DDPF-RELATED"/>
    <property type="match status" value="1"/>
</dbReference>
<sequence length="551" mass="61181">MLLEVKDLHTHLEAGGETVRAVDGVSFGIKPGETFCLVGESGSGKSVTALSVIQLLPRDISRHPGGQILFRARDVQGHSEVVDMLQLDEARRRQIRGMRMSMIFQEPMTSLNPVFSVGDQIVEVLKLHQSHLSDAEARERAVEALAQVQIPNPAERANEFPHRLSGGQRQRVMIAMAMACEPDLLIADEPTTALDVTVQAEILRLMRELQERNGMSILFITHDFGVVAQMGHRLGVMRLGKLVEEGTVRQVLDHPEHPYTRQLIDALPENLTRRREAAGEGGRPAPVGEPLVRLDDLQIHFPVRKGLMRRVVDHVRAVDGVSLAIPRGQVLALVGESGCGKTTLGRAILRLVEPTGGQIHFAGDDITRLPRARLQPYRRRMQIIFQDPMSSLNPRLTVAAMLTEPMAVHGIGIDKEDRLVRAAQVLEQVQLPADTLWRYPHEFSGGQRQRIGIARALVLDPAFIVCDEVTSALDVSVQAQILEILMALTRERGLTLLFITHNIGVVEYLADTMAVMYQGRVVEYGPARQICHQPQHEYTRKLLAAVPRLSP</sequence>
<dbReference type="GO" id="GO:0016887">
    <property type="term" value="F:ATP hydrolysis activity"/>
    <property type="evidence" value="ECO:0007669"/>
    <property type="project" value="InterPro"/>
</dbReference>
<evidence type="ECO:0000313" key="7">
    <source>
        <dbReference type="Proteomes" id="UP000199256"/>
    </source>
</evidence>
<dbReference type="GO" id="GO:0005524">
    <property type="term" value="F:ATP binding"/>
    <property type="evidence" value="ECO:0007669"/>
    <property type="project" value="UniProtKB-KW"/>
</dbReference>
<reference evidence="7" key="1">
    <citation type="submission" date="2016-10" db="EMBL/GenBank/DDBJ databases">
        <authorList>
            <person name="Varghese N."/>
            <person name="Submissions S."/>
        </authorList>
    </citation>
    <scope>NUCLEOTIDE SEQUENCE [LARGE SCALE GENOMIC DNA]</scope>
    <source>
        <strain evidence="7">DSM 241</strain>
    </source>
</reference>
<evidence type="ECO:0000256" key="2">
    <source>
        <dbReference type="ARBA" id="ARBA00022448"/>
    </source>
</evidence>
<dbReference type="InterPro" id="IPR003439">
    <property type="entry name" value="ABC_transporter-like_ATP-bd"/>
</dbReference>
<dbReference type="OrthoDB" id="9784450at2"/>
<dbReference type="FunFam" id="3.40.50.300:FF:000016">
    <property type="entry name" value="Oligopeptide ABC transporter ATP-binding component"/>
    <property type="match status" value="2"/>
</dbReference>
<keyword evidence="3" id="KW-0547">Nucleotide-binding</keyword>
<dbReference type="InterPro" id="IPR013563">
    <property type="entry name" value="Oligopep_ABC_C"/>
</dbReference>